<protein>
    <submittedName>
        <fullName evidence="3">ParA family protein</fullName>
    </submittedName>
</protein>
<dbReference type="PANTHER" id="PTHR13696">
    <property type="entry name" value="P-LOOP CONTAINING NUCLEOSIDE TRIPHOSPHATE HYDROLASE"/>
    <property type="match status" value="1"/>
</dbReference>
<evidence type="ECO:0000256" key="1">
    <source>
        <dbReference type="SAM" id="MobiDB-lite"/>
    </source>
</evidence>
<feature type="compositionally biased region" description="Basic and acidic residues" evidence="1">
    <location>
        <begin position="273"/>
        <end position="290"/>
    </location>
</feature>
<sequence length="290" mass="30845">MYVTGVLSLKGGVGKTTVTLGLAGAAARQGLRTLVVDLDPQGNSTTALEPAESETTIADALENPSPATLSTSIAPSSWDDSIDVLVGSEDIERHNHPDPGSQRLGRLSRLLAALPRGTGADDGGTSRGGSARLPQYELVLIDCPPSLGQLTRSALVAVDRAVLVTEPTIFAVSGVQRAFEAVQAERAHNSSLQPLGVLINRYRARSAEHEFRVNELRELFGPLVLPGVLPDRTAVQQAQGAGVPIQRWDTPGAREISHQFDNLLGRIVRAGHRARDQKAPKEQKGSRRTG</sequence>
<dbReference type="EMBL" id="JAJNDB010000006">
    <property type="protein sequence ID" value="MCD2196473.1"/>
    <property type="molecule type" value="Genomic_DNA"/>
</dbReference>
<dbReference type="InterPro" id="IPR002586">
    <property type="entry name" value="CobQ/CobB/MinD/ParA_Nub-bd_dom"/>
</dbReference>
<name>A0ABS8PE02_9PSEU</name>
<dbReference type="InterPro" id="IPR027417">
    <property type="entry name" value="P-loop_NTPase"/>
</dbReference>
<dbReference type="InterPro" id="IPR050678">
    <property type="entry name" value="DNA_Partitioning_ATPase"/>
</dbReference>
<feature type="domain" description="CobQ/CobB/MinD/ParA nucleotide binding" evidence="2">
    <location>
        <begin position="6"/>
        <end position="244"/>
    </location>
</feature>
<dbReference type="Proteomes" id="UP001199469">
    <property type="component" value="Unassembled WGS sequence"/>
</dbReference>
<dbReference type="RefSeq" id="WP_230738334.1">
    <property type="nucleotide sequence ID" value="NZ_JAJNDB010000006.1"/>
</dbReference>
<dbReference type="SUPFAM" id="SSF52540">
    <property type="entry name" value="P-loop containing nucleoside triphosphate hydrolases"/>
    <property type="match status" value="1"/>
</dbReference>
<feature type="region of interest" description="Disordered" evidence="1">
    <location>
        <begin position="271"/>
        <end position="290"/>
    </location>
</feature>
<proteinExistence type="predicted"/>
<dbReference type="Gene3D" id="3.40.50.300">
    <property type="entry name" value="P-loop containing nucleotide triphosphate hydrolases"/>
    <property type="match status" value="1"/>
</dbReference>
<dbReference type="CDD" id="cd02042">
    <property type="entry name" value="ParAB_family"/>
    <property type="match status" value="1"/>
</dbReference>
<comment type="caution">
    <text evidence="3">The sequence shown here is derived from an EMBL/GenBank/DDBJ whole genome shotgun (WGS) entry which is preliminary data.</text>
</comment>
<dbReference type="Pfam" id="PF01656">
    <property type="entry name" value="CbiA"/>
    <property type="match status" value="1"/>
</dbReference>
<dbReference type="PANTHER" id="PTHR13696:SF52">
    <property type="entry name" value="PARA FAMILY PROTEIN CT_582"/>
    <property type="match status" value="1"/>
</dbReference>
<reference evidence="3 4" key="1">
    <citation type="submission" date="2021-11" db="EMBL/GenBank/DDBJ databases">
        <title>Draft genome sequence of Actinomycetospora sp. SF1 isolated from the rhizosphere soil.</title>
        <authorList>
            <person name="Duangmal K."/>
            <person name="Chantavorakit T."/>
        </authorList>
    </citation>
    <scope>NUCLEOTIDE SEQUENCE [LARGE SCALE GENOMIC DNA]</scope>
    <source>
        <strain evidence="3 4">TBRC 5722</strain>
    </source>
</reference>
<keyword evidence="4" id="KW-1185">Reference proteome</keyword>
<evidence type="ECO:0000313" key="3">
    <source>
        <dbReference type="EMBL" id="MCD2196473.1"/>
    </source>
</evidence>
<evidence type="ECO:0000313" key="4">
    <source>
        <dbReference type="Proteomes" id="UP001199469"/>
    </source>
</evidence>
<accession>A0ABS8PE02</accession>
<organism evidence="3 4">
    <name type="scientific">Actinomycetospora endophytica</name>
    <dbReference type="NCBI Taxonomy" id="2291215"/>
    <lineage>
        <taxon>Bacteria</taxon>
        <taxon>Bacillati</taxon>
        <taxon>Actinomycetota</taxon>
        <taxon>Actinomycetes</taxon>
        <taxon>Pseudonocardiales</taxon>
        <taxon>Pseudonocardiaceae</taxon>
        <taxon>Actinomycetospora</taxon>
    </lineage>
</organism>
<evidence type="ECO:0000259" key="2">
    <source>
        <dbReference type="Pfam" id="PF01656"/>
    </source>
</evidence>
<gene>
    <name evidence="3" type="ORF">LQ327_24160</name>
</gene>